<evidence type="ECO:0000313" key="2">
    <source>
        <dbReference type="Proteomes" id="UP000026962"/>
    </source>
</evidence>
<sequence length="78" mass="9359">MTTTLDECHHVWMTLTWPHPLRLECTLSTYDDAYNFYKRYAYHAGFDVKKIRTQKAFRGCVVLWRGSTCRRSRIVIEN</sequence>
<dbReference type="Proteomes" id="UP000026962">
    <property type="component" value="Chromosome 11"/>
</dbReference>
<name>A0A0E0MEX6_ORYPU</name>
<protein>
    <recommendedName>
        <fullName evidence="3">FAR1 domain-containing protein</fullName>
    </recommendedName>
</protein>
<dbReference type="HOGENOM" id="CLU_2626214_0_0_1"/>
<keyword evidence="2" id="KW-1185">Reference proteome</keyword>
<accession>A0A0E0MEX6</accession>
<reference evidence="1" key="1">
    <citation type="submission" date="2015-04" db="UniProtKB">
        <authorList>
            <consortium name="EnsemblPlants"/>
        </authorList>
    </citation>
    <scope>IDENTIFICATION</scope>
</reference>
<dbReference type="Gramene" id="OPUNC11G09830.1">
    <property type="protein sequence ID" value="OPUNC11G09830.1"/>
    <property type="gene ID" value="OPUNC11G09830"/>
</dbReference>
<evidence type="ECO:0000313" key="1">
    <source>
        <dbReference type="EnsemblPlants" id="OPUNC11G09830.1"/>
    </source>
</evidence>
<proteinExistence type="predicted"/>
<dbReference type="EnsemblPlants" id="OPUNC11G09830.1">
    <property type="protein sequence ID" value="OPUNC11G09830.1"/>
    <property type="gene ID" value="OPUNC11G09830"/>
</dbReference>
<evidence type="ECO:0008006" key="3">
    <source>
        <dbReference type="Google" id="ProtNLM"/>
    </source>
</evidence>
<dbReference type="AlphaFoldDB" id="A0A0E0MEX6"/>
<reference evidence="1" key="2">
    <citation type="submission" date="2018-05" db="EMBL/GenBank/DDBJ databases">
        <title>OpunRS2 (Oryza punctata Reference Sequence Version 2).</title>
        <authorList>
            <person name="Zhang J."/>
            <person name="Kudrna D."/>
            <person name="Lee S."/>
            <person name="Talag J."/>
            <person name="Welchert J."/>
            <person name="Wing R.A."/>
        </authorList>
    </citation>
    <scope>NUCLEOTIDE SEQUENCE [LARGE SCALE GENOMIC DNA]</scope>
</reference>
<organism evidence="1">
    <name type="scientific">Oryza punctata</name>
    <name type="common">Red rice</name>
    <dbReference type="NCBI Taxonomy" id="4537"/>
    <lineage>
        <taxon>Eukaryota</taxon>
        <taxon>Viridiplantae</taxon>
        <taxon>Streptophyta</taxon>
        <taxon>Embryophyta</taxon>
        <taxon>Tracheophyta</taxon>
        <taxon>Spermatophyta</taxon>
        <taxon>Magnoliopsida</taxon>
        <taxon>Liliopsida</taxon>
        <taxon>Poales</taxon>
        <taxon>Poaceae</taxon>
        <taxon>BOP clade</taxon>
        <taxon>Oryzoideae</taxon>
        <taxon>Oryzeae</taxon>
        <taxon>Oryzinae</taxon>
        <taxon>Oryza</taxon>
    </lineage>
</organism>